<dbReference type="GO" id="GO:0016705">
    <property type="term" value="F:oxidoreductase activity, acting on paired donors, with incorporation or reduction of molecular oxygen"/>
    <property type="evidence" value="ECO:0007669"/>
    <property type="project" value="InterPro"/>
</dbReference>
<evidence type="ECO:0000256" key="4">
    <source>
        <dbReference type="RuleBase" id="RU003968"/>
    </source>
</evidence>
<evidence type="ECO:0000313" key="8">
    <source>
        <dbReference type="EMBL" id="KAF5636664.1"/>
    </source>
</evidence>
<evidence type="ECO:0000259" key="7">
    <source>
        <dbReference type="PROSITE" id="PS00624"/>
    </source>
</evidence>
<dbReference type="GO" id="GO:0004497">
    <property type="term" value="F:monooxygenase activity"/>
    <property type="evidence" value="ECO:0007669"/>
    <property type="project" value="InterPro"/>
</dbReference>
<dbReference type="CDD" id="cd11062">
    <property type="entry name" value="CYP58-like"/>
    <property type="match status" value="1"/>
</dbReference>
<evidence type="ECO:0000256" key="3">
    <source>
        <dbReference type="ARBA" id="ARBA00023004"/>
    </source>
</evidence>
<comment type="caution">
    <text evidence="8">The sequence shown here is derived from an EMBL/GenBank/DDBJ whole genome shotgun (WGS) entry which is preliminary data.</text>
</comment>
<feature type="domain" description="Glucose-methanol-choline oxidoreductase N-terminal" evidence="7">
    <location>
        <begin position="256"/>
        <end position="270"/>
    </location>
</feature>
<dbReference type="Gene3D" id="1.10.630.10">
    <property type="entry name" value="Cytochrome P450"/>
    <property type="match status" value="1"/>
</dbReference>
<keyword evidence="4" id="KW-0274">FAD</keyword>
<dbReference type="Pfam" id="PF05199">
    <property type="entry name" value="GMC_oxred_C"/>
    <property type="match status" value="1"/>
</dbReference>
<evidence type="ECO:0000256" key="5">
    <source>
        <dbReference type="SAM" id="MobiDB-lite"/>
    </source>
</evidence>
<dbReference type="EMBL" id="JAAQRI010000113">
    <property type="protein sequence ID" value="KAF5636664.1"/>
    <property type="molecule type" value="Genomic_DNA"/>
</dbReference>
<feature type="compositionally biased region" description="Polar residues" evidence="5">
    <location>
        <begin position="2078"/>
        <end position="2087"/>
    </location>
</feature>
<dbReference type="RefSeq" id="XP_037206914.1">
    <property type="nucleotide sequence ID" value="XM_037352411.1"/>
</dbReference>
<dbReference type="Pfam" id="PF00067">
    <property type="entry name" value="p450"/>
    <property type="match status" value="1"/>
</dbReference>
<dbReference type="SUPFAM" id="SSF48208">
    <property type="entry name" value="Six-hairpin glycosidases"/>
    <property type="match status" value="1"/>
</dbReference>
<dbReference type="Proteomes" id="UP000530670">
    <property type="component" value="Unassembled WGS sequence"/>
</dbReference>
<accession>A0A8H5VX26</accession>
<evidence type="ECO:0000256" key="2">
    <source>
        <dbReference type="ARBA" id="ARBA00022723"/>
    </source>
</evidence>
<dbReference type="PANTHER" id="PTHR11552">
    <property type="entry name" value="GLUCOSE-METHANOL-CHOLINE GMC OXIDOREDUCTASE"/>
    <property type="match status" value="1"/>
</dbReference>
<comment type="similarity">
    <text evidence="1 4">Belongs to the GMC oxidoreductase family.</text>
</comment>
<keyword evidence="9" id="KW-1185">Reference proteome</keyword>
<dbReference type="SUPFAM" id="SSF48264">
    <property type="entry name" value="Cytochrome P450"/>
    <property type="match status" value="1"/>
</dbReference>
<name>A0A8H5VX26_9HYPO</name>
<proteinExistence type="inferred from homology"/>
<dbReference type="GO" id="GO:0020037">
    <property type="term" value="F:heme binding"/>
    <property type="evidence" value="ECO:0007669"/>
    <property type="project" value="InterPro"/>
</dbReference>
<evidence type="ECO:0000259" key="6">
    <source>
        <dbReference type="PROSITE" id="PS00623"/>
    </source>
</evidence>
<feature type="compositionally biased region" description="Low complexity" evidence="5">
    <location>
        <begin position="1724"/>
        <end position="1734"/>
    </location>
</feature>
<organism evidence="8 9">
    <name type="scientific">Fusarium tjaetaba</name>
    <dbReference type="NCBI Taxonomy" id="1567544"/>
    <lineage>
        <taxon>Eukaryota</taxon>
        <taxon>Fungi</taxon>
        <taxon>Dikarya</taxon>
        <taxon>Ascomycota</taxon>
        <taxon>Pezizomycotina</taxon>
        <taxon>Sordariomycetes</taxon>
        <taxon>Hypocreomycetidae</taxon>
        <taxon>Hypocreales</taxon>
        <taxon>Nectriaceae</taxon>
        <taxon>Fusarium</taxon>
        <taxon>Fusarium fujikuroi species complex</taxon>
    </lineage>
</organism>
<keyword evidence="4" id="KW-0285">Flavoprotein</keyword>
<gene>
    <name evidence="8" type="ORF">FTJAE_5859</name>
</gene>
<dbReference type="InterPro" id="IPR008928">
    <property type="entry name" value="6-hairpin_glycosidase_sf"/>
</dbReference>
<dbReference type="PROSITE" id="PS00623">
    <property type="entry name" value="GMC_OXRED_1"/>
    <property type="match status" value="1"/>
</dbReference>
<dbReference type="Gene3D" id="1.50.10.10">
    <property type="match status" value="1"/>
</dbReference>
<dbReference type="InterPro" id="IPR012132">
    <property type="entry name" value="GMC_OxRdtase"/>
</dbReference>
<dbReference type="SUPFAM" id="SSF51905">
    <property type="entry name" value="FAD/NAD(P)-binding domain"/>
    <property type="match status" value="1"/>
</dbReference>
<keyword evidence="3" id="KW-0408">Iron</keyword>
<evidence type="ECO:0000256" key="1">
    <source>
        <dbReference type="ARBA" id="ARBA00010790"/>
    </source>
</evidence>
<feature type="region of interest" description="Disordered" evidence="5">
    <location>
        <begin position="1711"/>
        <end position="1783"/>
    </location>
</feature>
<evidence type="ECO:0000313" key="9">
    <source>
        <dbReference type="Proteomes" id="UP000530670"/>
    </source>
</evidence>
<dbReference type="InterPro" id="IPR000172">
    <property type="entry name" value="GMC_OxRdtase_N"/>
</dbReference>
<dbReference type="InterPro" id="IPR017972">
    <property type="entry name" value="Cyt_P450_CS"/>
</dbReference>
<dbReference type="GO" id="GO:0005506">
    <property type="term" value="F:iron ion binding"/>
    <property type="evidence" value="ECO:0007669"/>
    <property type="project" value="InterPro"/>
</dbReference>
<dbReference type="InterPro" id="IPR036396">
    <property type="entry name" value="Cyt_P450_sf"/>
</dbReference>
<dbReference type="GO" id="GO:0005975">
    <property type="term" value="P:carbohydrate metabolic process"/>
    <property type="evidence" value="ECO:0007669"/>
    <property type="project" value="InterPro"/>
</dbReference>
<dbReference type="Pfam" id="PF00732">
    <property type="entry name" value="GMC_oxred_N"/>
    <property type="match status" value="1"/>
</dbReference>
<dbReference type="InterPro" id="IPR007867">
    <property type="entry name" value="GMC_OxRtase_C"/>
</dbReference>
<dbReference type="Gene3D" id="3.50.50.60">
    <property type="entry name" value="FAD/NAD(P)-binding domain"/>
    <property type="match status" value="1"/>
</dbReference>
<sequence>MASPTYDYIVVGGGLAGCVLSSRIREYDGAANILLIEAGKETRGRSDVHNMQVLNLGGELDWQYQSEPVEALMGRRITLNAGKGLGGSSAINSGGWTRGAAADYDEWAALVGDDRYSYKGQLPWFRKSELWFDDKNPEQHGRDGPIRVTCAEASNRVFPLAEKAAAGWEELGVSTLPDGDQNSGNNLGRAYICEARSDGKREWSANQYSLDGVQVRVETFVNRIVIQKIDGNLKATGVELADGSVVNGQNIIISAGAFRSPQILQLSGIGPKPHLQEFGIEPLVDLPEVGKNLSDHVIFFQHWRLRDPSAGHTIGSANPLFQQPQYSQGVPFDWIVNTRIPKEGLAKAIERDEGTEPRESEHVLLAKDRTFVENIIMFAKLPFPGVTKDAEHITSALVSFLPTSRGSVSLKSGKPGEHPKVNLNYLSTEVDKHVFREGLRQLTRFMLKPKFSDQIIGESIPEGLNVEALALDDSDDKLDQRIAMTGGTSWHPSGTCSMGKVVDTEFHVAGVEGLRVVDASVFPVPLSAHLQAPLYALSEQAAAIITGKVGNGNFAFSVDTTGMQTYLPFNTMSRWAWHNDTEPAGDPIDAYTGIQRQTHGGNVSYDLPDPNLPDVSQWLIGNPNRVNLGRIGLRFKNDTLSSSNIFDTHQELDLWHGAITSTFTIDGVEVKVVTQGDFDSDAVVFTIDSQLIESGKLKVELDFPYPPIHTAKYKNEVFVGAYDFPTNHSTKLSVNLKGNTAHIYHDMGNKYYVNLRWPKKASLGLKRLGLQGSTKPTAHRYVLSSRHGTTISFVAHFSPDKRVPDLPSTIDKRSRAGWQDYWNSGGFVDLTESTNPNATELQRRIITSQYHVRVNSAADGEPPQESGLMNNGWYGKFHMEMVVWHSAHWISWGRDRYFHNIFPAIYEKLLPTSLIRAKKMGWEGARWPKMTEAITGRSSPGGINAYLMWQQPHPMYMAMLAFKSKSTKKTLKRWDPIVEATADYMASYAWFNQSSGRYDLGPPAIGVTENTPPENTLDLAYEVAYWRYGLDVACEWKQKLGLPVPEHWVTVAKNMAKPPQIGGLYAVYEGLNSSWWDDPALNRDPRSLIMLQGILPDTPAVDKEVARRTANKVWDVWTDQNIRGWGRPVLAINSARIGNPERAIYHLTAYDYWKFDDAGFAIRGGDGNTPPPFMPGNAGFLLAVAYMAKGWDGSKRDAPGFPEDDGRYGPIIRIGPNEVHIEDSEYFDTIFGFRPLNKEAMTAKEFGINHALFGVEDYKTYVKKRAAFGNAFSRTKLSKIQDQINEEIQKGCIWVEDNSKDGGPVDLAFLFRAVPAEIITKYLFGQEYGFLQHVQTTKNLYDKRMDRLFGFSHLGRFIPKEIPLFLSLFRQLILRALGFNDPGSAFLDYFLLAQKLVQKVVAQHNHSNENSESIPQHTVFDDFLDSSLPQEEKEKGPLTQQAVAIWSGGWDTVGFVLTMAAYQLLQNPEVEQRLYQELKESWKDPTESPEITTLEGLPYLTAVVKETFRLSPGALCRLSRVNPSGIERYGDWEIPPGTIISMSIPDVLSDTAIWGSDASIFKPERWLSGGADLDRYLVTFSKGTRVCPGIELAWIETRLVIASLFRRYEMSITPEAGISDDDIMPYYEGFTPAVKNWISRLPAAVKTDFVPLKDQIVSFKIHFILIMPNSGRGRGGLFQRGGQGGRGGGLIGSAVRGVAGGIGLVSESVSSYKEKRAAEKTPASSESSQQPQSSGIVVGNEPAPNCEPQSSQPEDSTERQWELDETQSELLSSPQDGADTAQQTQVDKDLVASFLRVHGASSSRTNAQLELPVILAQRRPKDRTRGFVRGFAPMLETVGIDQAAWLDFLDKFDQSTRASPWIEVINFAELGGFFVPIAPSIAISAAVYKTIEVAKDVQGRQRSNKFISQMNEKYFYPKGLCCLIMTWRPDSGKSHEVVDLTSTVASSIGSYDSSFTNKFKTSSGKTYGDFALPEAAPLIFPTLDVLAEADNEESKGLKQSLGEKRTYIQEYYDKRAQAQFALNSPDNLLANQQEAPKFSSRYADPSHPSNNGSLISLLTGGYVDPTKLRRGFRGQAPEGQNQGQASGARSDRQPGLPVPYKPVKAARKFLFKKDILYLMVVNMPSEDELREAQAALDRR</sequence>
<dbReference type="Gene3D" id="3.30.560.10">
    <property type="entry name" value="Glucose Oxidase, domain 3"/>
    <property type="match status" value="1"/>
</dbReference>
<dbReference type="GO" id="GO:0016614">
    <property type="term" value="F:oxidoreductase activity, acting on CH-OH group of donors"/>
    <property type="evidence" value="ECO:0007669"/>
    <property type="project" value="InterPro"/>
</dbReference>
<dbReference type="GO" id="GO:0050660">
    <property type="term" value="F:flavin adenine dinucleotide binding"/>
    <property type="evidence" value="ECO:0007669"/>
    <property type="project" value="InterPro"/>
</dbReference>
<dbReference type="InterPro" id="IPR036188">
    <property type="entry name" value="FAD/NAD-bd_sf"/>
</dbReference>
<dbReference type="PROSITE" id="PS00086">
    <property type="entry name" value="CYTOCHROME_P450"/>
    <property type="match status" value="1"/>
</dbReference>
<feature type="domain" description="Glucose-methanol-choline oxidoreductase N-terminal" evidence="6">
    <location>
        <begin position="82"/>
        <end position="105"/>
    </location>
</feature>
<reference evidence="8 9" key="1">
    <citation type="submission" date="2020-05" db="EMBL/GenBank/DDBJ databases">
        <title>Identification and distribution of gene clusters putatively required for synthesis of sphingolipid metabolism inhibitors in phylogenetically diverse species of the filamentous fungus Fusarium.</title>
        <authorList>
            <person name="Kim H.-S."/>
            <person name="Busman M."/>
            <person name="Brown D.W."/>
            <person name="Divon H."/>
            <person name="Uhlig S."/>
            <person name="Proctor R.H."/>
        </authorList>
    </citation>
    <scope>NUCLEOTIDE SEQUENCE [LARGE SCALE GENOMIC DNA]</scope>
    <source>
        <strain evidence="8 9">NRRL 66243</strain>
    </source>
</reference>
<dbReference type="PROSITE" id="PS00624">
    <property type="entry name" value="GMC_OXRED_2"/>
    <property type="match status" value="1"/>
</dbReference>
<dbReference type="OrthoDB" id="3534988at2759"/>
<dbReference type="InterPro" id="IPR001128">
    <property type="entry name" value="Cyt_P450"/>
</dbReference>
<dbReference type="GeneID" id="59304681"/>
<dbReference type="PANTHER" id="PTHR11552:SF123">
    <property type="entry name" value="GMC OXIDOREDUCTASE (AFU_ORTHOLOGUE AFUA_2G01770)-RELATED"/>
    <property type="match status" value="1"/>
</dbReference>
<dbReference type="SUPFAM" id="SSF54373">
    <property type="entry name" value="FAD-linked reductases, C-terminal domain"/>
    <property type="match status" value="1"/>
</dbReference>
<feature type="compositionally biased region" description="Polar residues" evidence="5">
    <location>
        <begin position="1768"/>
        <end position="1783"/>
    </location>
</feature>
<keyword evidence="2" id="KW-0479">Metal-binding</keyword>
<dbReference type="InterPro" id="IPR012341">
    <property type="entry name" value="6hp_glycosidase-like_sf"/>
</dbReference>
<protein>
    <recommendedName>
        <fullName evidence="6 7">Glucose-methanol-choline oxidoreductase N-terminal domain-containing protein</fullName>
    </recommendedName>
</protein>
<feature type="region of interest" description="Disordered" evidence="5">
    <location>
        <begin position="2068"/>
        <end position="2099"/>
    </location>
</feature>